<sequence length="229" mass="25674">MSDSIYFPSASNQSKLSACPTTKVPQSRDWIYQDIFNTMLHTSDYQKLSPNVELFPSGKDRMSYQVSQTFSEALDIVANEPCHPSGWVNHLDYQLCPTSMLETTSVYDRTSLPDLDSTMSGDDDEEEEEEEDDDEEASQAGATFDMSQADVAPVLIESSISSCTTSTEDVMSFRCHTTGTMAVSTLKKRKSISSFRSLKSFISAFSTNKKQKVNHSTSTAKKFFQFFKR</sequence>
<evidence type="ECO:0000313" key="2">
    <source>
        <dbReference type="EMBL" id="GAA5805187.1"/>
    </source>
</evidence>
<name>A0ABP9YE13_9FUNG</name>
<evidence type="ECO:0000313" key="3">
    <source>
        <dbReference type="Proteomes" id="UP001476247"/>
    </source>
</evidence>
<keyword evidence="3" id="KW-1185">Reference proteome</keyword>
<proteinExistence type="predicted"/>
<protein>
    <submittedName>
        <fullName evidence="2">Uncharacterized protein</fullName>
    </submittedName>
</protein>
<feature type="region of interest" description="Disordered" evidence="1">
    <location>
        <begin position="111"/>
        <end position="139"/>
    </location>
</feature>
<comment type="caution">
    <text evidence="2">The sequence shown here is derived from an EMBL/GenBank/DDBJ whole genome shotgun (WGS) entry which is preliminary data.</text>
</comment>
<reference evidence="2 3" key="1">
    <citation type="submission" date="2024-04" db="EMBL/GenBank/DDBJ databases">
        <title>genome sequences of Mucor flavus KT1a and Helicostylum pulchrum KT1b strains isolation_sourced from the surface of a dry-aged beef.</title>
        <authorList>
            <person name="Toyotome T."/>
            <person name="Hosono M."/>
            <person name="Torimaru M."/>
            <person name="Fukuda K."/>
            <person name="Mikami N."/>
        </authorList>
    </citation>
    <scope>NUCLEOTIDE SEQUENCE [LARGE SCALE GENOMIC DNA]</scope>
    <source>
        <strain evidence="2 3">KT1b</strain>
    </source>
</reference>
<accession>A0ABP9YE13</accession>
<organism evidence="2 3">
    <name type="scientific">Helicostylum pulchrum</name>
    <dbReference type="NCBI Taxonomy" id="562976"/>
    <lineage>
        <taxon>Eukaryota</taxon>
        <taxon>Fungi</taxon>
        <taxon>Fungi incertae sedis</taxon>
        <taxon>Mucoromycota</taxon>
        <taxon>Mucoromycotina</taxon>
        <taxon>Mucoromycetes</taxon>
        <taxon>Mucorales</taxon>
        <taxon>Mucorineae</taxon>
        <taxon>Mucoraceae</taxon>
        <taxon>Helicostylum</taxon>
    </lineage>
</organism>
<evidence type="ECO:0000256" key="1">
    <source>
        <dbReference type="SAM" id="MobiDB-lite"/>
    </source>
</evidence>
<gene>
    <name evidence="2" type="ORF">HPULCUR_010701</name>
</gene>
<dbReference type="EMBL" id="BAABUJ010000042">
    <property type="protein sequence ID" value="GAA5805187.1"/>
    <property type="molecule type" value="Genomic_DNA"/>
</dbReference>
<feature type="compositionally biased region" description="Acidic residues" evidence="1">
    <location>
        <begin position="121"/>
        <end position="137"/>
    </location>
</feature>
<dbReference type="Proteomes" id="UP001476247">
    <property type="component" value="Unassembled WGS sequence"/>
</dbReference>